<dbReference type="HOGENOM" id="CLU_2769228_0_0_10"/>
<proteinExistence type="predicted"/>
<sequence length="69" mass="7959">MKKHYDVIIMMTSFFLIFVFFFTGVWAFSEKIGDGSWNEQIFIGSGIGVVVAIVTFIVSLIWTFVRGWK</sequence>
<dbReference type="Proteomes" id="UP000002011">
    <property type="component" value="Chromosome"/>
</dbReference>
<dbReference type="AlphaFoldDB" id="C6W6J9"/>
<accession>C6W6J9</accession>
<name>C6W6J9_DYAFD</name>
<organism evidence="2 3">
    <name type="scientific">Dyadobacter fermentans (strain ATCC 700827 / DSM 18053 / CIP 107007 / KCTC 52180 / NS114)</name>
    <dbReference type="NCBI Taxonomy" id="471854"/>
    <lineage>
        <taxon>Bacteria</taxon>
        <taxon>Pseudomonadati</taxon>
        <taxon>Bacteroidota</taxon>
        <taxon>Cytophagia</taxon>
        <taxon>Cytophagales</taxon>
        <taxon>Spirosomataceae</taxon>
        <taxon>Dyadobacter</taxon>
    </lineage>
</organism>
<dbReference type="KEGG" id="dfe:Dfer_3125"/>
<dbReference type="RefSeq" id="WP_015812585.1">
    <property type="nucleotide sequence ID" value="NC_013037.1"/>
</dbReference>
<keyword evidence="1" id="KW-1133">Transmembrane helix</keyword>
<feature type="transmembrane region" description="Helical" evidence="1">
    <location>
        <begin position="41"/>
        <end position="65"/>
    </location>
</feature>
<reference evidence="2 3" key="1">
    <citation type="journal article" date="2009" name="Stand. Genomic Sci.">
        <title>Complete genome sequence of Dyadobacter fermentans type strain (NS114).</title>
        <authorList>
            <person name="Lang E."/>
            <person name="Lapidus A."/>
            <person name="Chertkov O."/>
            <person name="Brettin T."/>
            <person name="Detter J.C."/>
            <person name="Han C."/>
            <person name="Copeland A."/>
            <person name="Glavina Del Rio T."/>
            <person name="Nolan M."/>
            <person name="Chen F."/>
            <person name="Lucas S."/>
            <person name="Tice H."/>
            <person name="Cheng J.F."/>
            <person name="Land M."/>
            <person name="Hauser L."/>
            <person name="Chang Y.J."/>
            <person name="Jeffries C.D."/>
            <person name="Kopitz M."/>
            <person name="Bruce D."/>
            <person name="Goodwin L."/>
            <person name="Pitluck S."/>
            <person name="Ovchinnikova G."/>
            <person name="Pati A."/>
            <person name="Ivanova N."/>
            <person name="Mavrommatis K."/>
            <person name="Chen A."/>
            <person name="Palaniappan K."/>
            <person name="Chain P."/>
            <person name="Bristow J."/>
            <person name="Eisen J.A."/>
            <person name="Markowitz V."/>
            <person name="Hugenholtz P."/>
            <person name="Goker M."/>
            <person name="Rohde M."/>
            <person name="Kyrpides N.C."/>
            <person name="Klenk H.P."/>
        </authorList>
    </citation>
    <scope>NUCLEOTIDE SEQUENCE [LARGE SCALE GENOMIC DNA]</scope>
    <source>
        <strain evidence="3">ATCC 700827 / DSM 18053 / CIP 107007 / KCTC 52180 / NS114</strain>
    </source>
</reference>
<keyword evidence="1" id="KW-0812">Transmembrane</keyword>
<dbReference type="EMBL" id="CP001619">
    <property type="protein sequence ID" value="ACT94339.1"/>
    <property type="molecule type" value="Genomic_DNA"/>
</dbReference>
<gene>
    <name evidence="2" type="ordered locus">Dfer_3125</name>
</gene>
<evidence type="ECO:0000313" key="3">
    <source>
        <dbReference type="Proteomes" id="UP000002011"/>
    </source>
</evidence>
<keyword evidence="3" id="KW-1185">Reference proteome</keyword>
<keyword evidence="1" id="KW-0472">Membrane</keyword>
<dbReference type="STRING" id="471854.Dfer_3125"/>
<protein>
    <submittedName>
        <fullName evidence="2">Uncharacterized protein</fullName>
    </submittedName>
</protein>
<evidence type="ECO:0000256" key="1">
    <source>
        <dbReference type="SAM" id="Phobius"/>
    </source>
</evidence>
<evidence type="ECO:0000313" key="2">
    <source>
        <dbReference type="EMBL" id="ACT94339.1"/>
    </source>
</evidence>
<feature type="transmembrane region" description="Helical" evidence="1">
    <location>
        <begin position="7"/>
        <end position="29"/>
    </location>
</feature>